<dbReference type="HOGENOM" id="CLU_038276_0_1_1"/>
<keyword evidence="2" id="KW-0812">Transmembrane</keyword>
<evidence type="ECO:0000256" key="2">
    <source>
        <dbReference type="SAM" id="Phobius"/>
    </source>
</evidence>
<dbReference type="Pfam" id="PF14610">
    <property type="entry name" value="Psg1"/>
    <property type="match status" value="1"/>
</dbReference>
<gene>
    <name evidence="5" type="primary">20343901</name>
    <name evidence="4" type="ORF">GGTG_03443</name>
</gene>
<accession>J3NQ86</accession>
<feature type="compositionally biased region" description="Polar residues" evidence="1">
    <location>
        <begin position="347"/>
        <end position="357"/>
    </location>
</feature>
<evidence type="ECO:0000313" key="5">
    <source>
        <dbReference type="EnsemblFungi" id="EJT78342"/>
    </source>
</evidence>
<dbReference type="Proteomes" id="UP000006039">
    <property type="component" value="Unassembled WGS sequence"/>
</dbReference>
<feature type="region of interest" description="Disordered" evidence="1">
    <location>
        <begin position="289"/>
        <end position="371"/>
    </location>
</feature>
<evidence type="ECO:0000313" key="4">
    <source>
        <dbReference type="EMBL" id="EJT78342.1"/>
    </source>
</evidence>
<evidence type="ECO:0000256" key="1">
    <source>
        <dbReference type="SAM" id="MobiDB-lite"/>
    </source>
</evidence>
<feature type="signal peptide" evidence="3">
    <location>
        <begin position="1"/>
        <end position="22"/>
    </location>
</feature>
<name>J3NQ86_GAET3</name>
<feature type="chain" id="PRO_5015094376" evidence="3">
    <location>
        <begin position="23"/>
        <end position="371"/>
    </location>
</feature>
<feature type="compositionally biased region" description="Basic and acidic residues" evidence="1">
    <location>
        <begin position="359"/>
        <end position="371"/>
    </location>
</feature>
<feature type="compositionally biased region" description="Basic and acidic residues" evidence="1">
    <location>
        <begin position="332"/>
        <end position="346"/>
    </location>
</feature>
<feature type="transmembrane region" description="Helical" evidence="2">
    <location>
        <begin position="246"/>
        <end position="271"/>
    </location>
</feature>
<dbReference type="GeneID" id="20343901"/>
<dbReference type="EnsemblFungi" id="EJT78342">
    <property type="protein sequence ID" value="EJT78342"/>
    <property type="gene ID" value="GGTG_03443"/>
</dbReference>
<keyword evidence="2" id="KW-0472">Membrane</keyword>
<dbReference type="InterPro" id="IPR028000">
    <property type="entry name" value="Pma1"/>
</dbReference>
<sequence>MLLLPRATAFALLCALPDIVAAVALAARQQTAAQLPPQWITVDAAGSARTVTPQLTLVGGTTSTISPPPDELTRVQTWRMSAHGTAVTTTTRAPIATATPSGSTGSPGGGVMLKCQHYVGIDAPLCAPYRGSLLNPGTTYYLTWYVDFFGSNPDQDIEVQVSYDGGPVLLTDKMPASVGFYAWSVPADFLERNGGGRAAVEVTWSINFGAPDGSKSIIHGEGPTVTITREQMLVDDGLPKGAGGSLAALAIAVPVVVIVLLVLGLGGFCFWSWRKKGVVPGAAAIGALKRRSTGGGGGGGYGERRSRSERAAGQQQQDPVAPRPAGPGDQLPDDKFPGIQLTDRDSWSPTSPSSGRNVFQEEIRRQETGRR</sequence>
<dbReference type="AlphaFoldDB" id="J3NQ86"/>
<keyword evidence="6" id="KW-1185">Reference proteome</keyword>
<protein>
    <submittedName>
        <fullName evidence="4 5">Uncharacterized protein</fullName>
    </submittedName>
</protein>
<dbReference type="eggNOG" id="ENOG502QVDR">
    <property type="taxonomic scope" value="Eukaryota"/>
</dbReference>
<reference evidence="5" key="5">
    <citation type="submission" date="2018-04" db="UniProtKB">
        <authorList>
            <consortium name="EnsemblFungi"/>
        </authorList>
    </citation>
    <scope>IDENTIFICATION</scope>
    <source>
        <strain evidence="5">R3-111a-1</strain>
    </source>
</reference>
<reference evidence="6" key="1">
    <citation type="submission" date="2010-07" db="EMBL/GenBank/DDBJ databases">
        <title>The genome sequence of Gaeumannomyces graminis var. tritici strain R3-111a-1.</title>
        <authorList>
            <consortium name="The Broad Institute Genome Sequencing Platform"/>
            <person name="Ma L.-J."/>
            <person name="Dead R."/>
            <person name="Young S."/>
            <person name="Zeng Q."/>
            <person name="Koehrsen M."/>
            <person name="Alvarado L."/>
            <person name="Berlin A."/>
            <person name="Chapman S.B."/>
            <person name="Chen Z."/>
            <person name="Freedman E."/>
            <person name="Gellesch M."/>
            <person name="Goldberg J."/>
            <person name="Griggs A."/>
            <person name="Gujja S."/>
            <person name="Heilman E.R."/>
            <person name="Heiman D."/>
            <person name="Hepburn T."/>
            <person name="Howarth C."/>
            <person name="Jen D."/>
            <person name="Larson L."/>
            <person name="Mehta T."/>
            <person name="Neiman D."/>
            <person name="Pearson M."/>
            <person name="Roberts A."/>
            <person name="Saif S."/>
            <person name="Shea T."/>
            <person name="Shenoy N."/>
            <person name="Sisk P."/>
            <person name="Stolte C."/>
            <person name="Sykes S."/>
            <person name="Walk T."/>
            <person name="White J."/>
            <person name="Yandava C."/>
            <person name="Haas B."/>
            <person name="Nusbaum C."/>
            <person name="Birren B."/>
        </authorList>
    </citation>
    <scope>NUCLEOTIDE SEQUENCE [LARGE SCALE GENOMIC DNA]</scope>
    <source>
        <strain evidence="6">R3-111a-1</strain>
    </source>
</reference>
<reference evidence="4" key="2">
    <citation type="submission" date="2010-07" db="EMBL/GenBank/DDBJ databases">
        <authorList>
            <consortium name="The Broad Institute Genome Sequencing Platform"/>
            <consortium name="Broad Institute Genome Sequencing Center for Infectious Disease"/>
            <person name="Ma L.-J."/>
            <person name="Dead R."/>
            <person name="Young S."/>
            <person name="Zeng Q."/>
            <person name="Koehrsen M."/>
            <person name="Alvarado L."/>
            <person name="Berlin A."/>
            <person name="Chapman S.B."/>
            <person name="Chen Z."/>
            <person name="Freedman E."/>
            <person name="Gellesch M."/>
            <person name="Goldberg J."/>
            <person name="Griggs A."/>
            <person name="Gujja S."/>
            <person name="Heilman E.R."/>
            <person name="Heiman D."/>
            <person name="Hepburn T."/>
            <person name="Howarth C."/>
            <person name="Jen D."/>
            <person name="Larson L."/>
            <person name="Mehta T."/>
            <person name="Neiman D."/>
            <person name="Pearson M."/>
            <person name="Roberts A."/>
            <person name="Saif S."/>
            <person name="Shea T."/>
            <person name="Shenoy N."/>
            <person name="Sisk P."/>
            <person name="Stolte C."/>
            <person name="Sykes S."/>
            <person name="Walk T."/>
            <person name="White J."/>
            <person name="Yandava C."/>
            <person name="Haas B."/>
            <person name="Nusbaum C."/>
            <person name="Birren B."/>
        </authorList>
    </citation>
    <scope>NUCLEOTIDE SEQUENCE</scope>
    <source>
        <strain evidence="4">R3-111a-1</strain>
    </source>
</reference>
<keyword evidence="2" id="KW-1133">Transmembrane helix</keyword>
<dbReference type="RefSeq" id="XP_009219487.1">
    <property type="nucleotide sequence ID" value="XM_009221223.1"/>
</dbReference>
<dbReference type="VEuPathDB" id="FungiDB:GGTG_03443"/>
<proteinExistence type="predicted"/>
<evidence type="ECO:0000256" key="3">
    <source>
        <dbReference type="SAM" id="SignalP"/>
    </source>
</evidence>
<organism evidence="4">
    <name type="scientific">Gaeumannomyces tritici (strain R3-111a-1)</name>
    <name type="common">Wheat and barley take-all root rot fungus</name>
    <name type="synonym">Gaeumannomyces graminis var. tritici</name>
    <dbReference type="NCBI Taxonomy" id="644352"/>
    <lineage>
        <taxon>Eukaryota</taxon>
        <taxon>Fungi</taxon>
        <taxon>Dikarya</taxon>
        <taxon>Ascomycota</taxon>
        <taxon>Pezizomycotina</taxon>
        <taxon>Sordariomycetes</taxon>
        <taxon>Sordariomycetidae</taxon>
        <taxon>Magnaporthales</taxon>
        <taxon>Magnaporthaceae</taxon>
        <taxon>Gaeumannomyces</taxon>
    </lineage>
</organism>
<reference evidence="5" key="4">
    <citation type="journal article" date="2015" name="G3 (Bethesda)">
        <title>Genome sequences of three phytopathogenic species of the Magnaporthaceae family of fungi.</title>
        <authorList>
            <person name="Okagaki L.H."/>
            <person name="Nunes C.C."/>
            <person name="Sailsbery J."/>
            <person name="Clay B."/>
            <person name="Brown D."/>
            <person name="John T."/>
            <person name="Oh Y."/>
            <person name="Young N."/>
            <person name="Fitzgerald M."/>
            <person name="Haas B.J."/>
            <person name="Zeng Q."/>
            <person name="Young S."/>
            <person name="Adiconis X."/>
            <person name="Fan L."/>
            <person name="Levin J.Z."/>
            <person name="Mitchell T.K."/>
            <person name="Okubara P.A."/>
            <person name="Farman M.L."/>
            <person name="Kohn L.M."/>
            <person name="Birren B."/>
            <person name="Ma L.-J."/>
            <person name="Dean R.A."/>
        </authorList>
    </citation>
    <scope>NUCLEOTIDE SEQUENCE</scope>
    <source>
        <strain evidence="5">R3-111a-1</strain>
    </source>
</reference>
<keyword evidence="3" id="KW-0732">Signal</keyword>
<dbReference type="EMBL" id="GL385396">
    <property type="protein sequence ID" value="EJT78342.1"/>
    <property type="molecule type" value="Genomic_DNA"/>
</dbReference>
<evidence type="ECO:0000313" key="6">
    <source>
        <dbReference type="Proteomes" id="UP000006039"/>
    </source>
</evidence>
<reference evidence="4" key="3">
    <citation type="submission" date="2010-09" db="EMBL/GenBank/DDBJ databases">
        <title>Annotation of Gaeumannomyces graminis var. tritici R3-111a-1.</title>
        <authorList>
            <consortium name="The Broad Institute Genome Sequencing Platform"/>
            <person name="Ma L.-J."/>
            <person name="Dead R."/>
            <person name="Young S.K."/>
            <person name="Zeng Q."/>
            <person name="Gargeya S."/>
            <person name="Fitzgerald M."/>
            <person name="Haas B."/>
            <person name="Abouelleil A."/>
            <person name="Alvarado L."/>
            <person name="Arachchi H.M."/>
            <person name="Berlin A."/>
            <person name="Brown A."/>
            <person name="Chapman S.B."/>
            <person name="Chen Z."/>
            <person name="Dunbar C."/>
            <person name="Freedman E."/>
            <person name="Gearin G."/>
            <person name="Gellesch M."/>
            <person name="Goldberg J."/>
            <person name="Griggs A."/>
            <person name="Gujja S."/>
            <person name="Heiman D."/>
            <person name="Howarth C."/>
            <person name="Larson L."/>
            <person name="Lui A."/>
            <person name="MacDonald P.J.P."/>
            <person name="Mehta T."/>
            <person name="Montmayeur A."/>
            <person name="Murphy C."/>
            <person name="Neiman D."/>
            <person name="Pearson M."/>
            <person name="Priest M."/>
            <person name="Roberts A."/>
            <person name="Saif S."/>
            <person name="Shea T."/>
            <person name="Shenoy N."/>
            <person name="Sisk P."/>
            <person name="Stolte C."/>
            <person name="Sykes S."/>
            <person name="Yandava C."/>
            <person name="Wortman J."/>
            <person name="Nusbaum C."/>
            <person name="Birren B."/>
        </authorList>
    </citation>
    <scope>NUCLEOTIDE SEQUENCE</scope>
    <source>
        <strain evidence="4">R3-111a-1</strain>
    </source>
</reference>
<dbReference type="OrthoDB" id="4084551at2759"/>